<dbReference type="EMBL" id="JABANM010027289">
    <property type="protein sequence ID" value="KAF4711564.1"/>
    <property type="molecule type" value="Genomic_DNA"/>
</dbReference>
<name>A0A7J6QSH6_PEROL</name>
<feature type="non-terminal residue" evidence="2">
    <location>
        <position position="118"/>
    </location>
</feature>
<dbReference type="AlphaFoldDB" id="A0A7J6QSH6"/>
<evidence type="ECO:0000313" key="2">
    <source>
        <dbReference type="EMBL" id="KAF4711564.1"/>
    </source>
</evidence>
<comment type="caution">
    <text evidence="2">The sequence shown here is derived from an EMBL/GenBank/DDBJ whole genome shotgun (WGS) entry which is preliminary data.</text>
</comment>
<gene>
    <name evidence="2" type="ORF">FOZ62_007823</name>
</gene>
<organism evidence="2 3">
    <name type="scientific">Perkinsus olseni</name>
    <name type="common">Perkinsus atlanticus</name>
    <dbReference type="NCBI Taxonomy" id="32597"/>
    <lineage>
        <taxon>Eukaryota</taxon>
        <taxon>Sar</taxon>
        <taxon>Alveolata</taxon>
        <taxon>Perkinsozoa</taxon>
        <taxon>Perkinsea</taxon>
        <taxon>Perkinsida</taxon>
        <taxon>Perkinsidae</taxon>
        <taxon>Perkinsus</taxon>
    </lineage>
</organism>
<protein>
    <submittedName>
        <fullName evidence="2">Uncharacterized protein</fullName>
    </submittedName>
</protein>
<accession>A0A7J6QSH6</accession>
<feature type="compositionally biased region" description="Polar residues" evidence="1">
    <location>
        <begin position="1"/>
        <end position="15"/>
    </location>
</feature>
<evidence type="ECO:0000313" key="3">
    <source>
        <dbReference type="Proteomes" id="UP000574390"/>
    </source>
</evidence>
<reference evidence="2 3" key="1">
    <citation type="submission" date="2020-04" db="EMBL/GenBank/DDBJ databases">
        <title>Perkinsus olseni comparative genomics.</title>
        <authorList>
            <person name="Bogema D.R."/>
        </authorList>
    </citation>
    <scope>NUCLEOTIDE SEQUENCE [LARGE SCALE GENOMIC DNA]</scope>
    <source>
        <strain evidence="2">ATCC PRA-205</strain>
    </source>
</reference>
<proteinExistence type="predicted"/>
<feature type="region of interest" description="Disordered" evidence="1">
    <location>
        <begin position="1"/>
        <end position="45"/>
    </location>
</feature>
<evidence type="ECO:0000256" key="1">
    <source>
        <dbReference type="SAM" id="MobiDB-lite"/>
    </source>
</evidence>
<dbReference type="Proteomes" id="UP000574390">
    <property type="component" value="Unassembled WGS sequence"/>
</dbReference>
<sequence>MATSFSSPRPVTPDSSGGMGLEVDDDHSESSWSSSAQPPNPSPRKIFWRIEADRGTIMHFCLQGTILHRPGGDAECQPGSFLSSKASAMDWADWLGEVTKEPSDHPEEEESVVALHVP</sequence>